<keyword evidence="4" id="KW-1185">Reference proteome</keyword>
<gene>
    <name evidence="2" type="ORF">IscW_ISCW016676</name>
</gene>
<dbReference type="VEuPathDB" id="VectorBase:ISCI016676"/>
<keyword evidence="1" id="KW-1133">Transmembrane helix</keyword>
<evidence type="ECO:0000313" key="2">
    <source>
        <dbReference type="EMBL" id="EEC03973.1"/>
    </source>
</evidence>
<feature type="transmembrane region" description="Helical" evidence="1">
    <location>
        <begin position="153"/>
        <end position="171"/>
    </location>
</feature>
<dbReference type="Proteomes" id="UP000001555">
    <property type="component" value="Unassembled WGS sequence"/>
</dbReference>
<keyword evidence="1" id="KW-0472">Membrane</keyword>
<dbReference type="EMBL" id="ABJB010374137">
    <property type="status" value="NOT_ANNOTATED_CDS"/>
    <property type="molecule type" value="Genomic_DNA"/>
</dbReference>
<reference evidence="3" key="2">
    <citation type="submission" date="2020-05" db="UniProtKB">
        <authorList>
            <consortium name="EnsemblMetazoa"/>
        </authorList>
    </citation>
    <scope>IDENTIFICATION</scope>
    <source>
        <strain evidence="3">wikel</strain>
    </source>
</reference>
<dbReference type="VEuPathDB" id="VectorBase:ISCW016676"/>
<dbReference type="PaxDb" id="6945-B7PBK0"/>
<evidence type="ECO:0000313" key="3">
    <source>
        <dbReference type="EnsemblMetazoa" id="ISCW016676-PA"/>
    </source>
</evidence>
<dbReference type="EnsemblMetazoa" id="ISCW016676-RA">
    <property type="protein sequence ID" value="ISCW016676-PA"/>
    <property type="gene ID" value="ISCW016676"/>
</dbReference>
<reference evidence="2 4" key="1">
    <citation type="submission" date="2008-03" db="EMBL/GenBank/DDBJ databases">
        <title>Annotation of Ixodes scapularis.</title>
        <authorList>
            <consortium name="Ixodes scapularis Genome Project Consortium"/>
            <person name="Caler E."/>
            <person name="Hannick L.I."/>
            <person name="Bidwell S."/>
            <person name="Joardar V."/>
            <person name="Thiagarajan M."/>
            <person name="Amedeo P."/>
            <person name="Galinsky K.J."/>
            <person name="Schobel S."/>
            <person name="Inman J."/>
            <person name="Hostetler J."/>
            <person name="Miller J."/>
            <person name="Hammond M."/>
            <person name="Megy K."/>
            <person name="Lawson D."/>
            <person name="Kodira C."/>
            <person name="Sutton G."/>
            <person name="Meyer J."/>
            <person name="Hill C.A."/>
            <person name="Birren B."/>
            <person name="Nene V."/>
            <person name="Collins F."/>
            <person name="Alarcon-Chaidez F."/>
            <person name="Wikel S."/>
            <person name="Strausberg R."/>
        </authorList>
    </citation>
    <scope>NUCLEOTIDE SEQUENCE [LARGE SCALE GENOMIC DNA]</scope>
    <source>
        <strain evidence="4">Wikel</strain>
        <strain evidence="2">Wikel colony</strain>
    </source>
</reference>
<dbReference type="HOGENOM" id="CLU_1556982_0_0_1"/>
<evidence type="ECO:0000256" key="1">
    <source>
        <dbReference type="SAM" id="Phobius"/>
    </source>
</evidence>
<protein>
    <submittedName>
        <fullName evidence="2 3">Uncharacterized protein</fullName>
    </submittedName>
</protein>
<dbReference type="EMBL" id="DS676769">
    <property type="protein sequence ID" value="EEC03973.1"/>
    <property type="molecule type" value="Genomic_DNA"/>
</dbReference>
<dbReference type="InParanoid" id="B7PBK0"/>
<keyword evidence="1" id="KW-0812">Transmembrane</keyword>
<accession>B7PBK0</accession>
<evidence type="ECO:0000313" key="4">
    <source>
        <dbReference type="Proteomes" id="UP000001555"/>
    </source>
</evidence>
<sequence>MSKLMAVRVVHDSWNAEILGTLYDQIETSVRSLEDLGLEEKTYGVLLLTVLRKAIPADIGLEYSRKVIAEARTKTQRHNAAPPEYLQWRASSTSFLERWERALMTPLPELNQAGDAPPRHAMICASETPGHQELSNRPIALASRRFDPSIFDVCIYFGGFLVTIIVLTGIAA</sequence>
<proteinExistence type="predicted"/>
<name>B7PBK0_IXOSC</name>
<organism>
    <name type="scientific">Ixodes scapularis</name>
    <name type="common">Black-legged tick</name>
    <name type="synonym">Deer tick</name>
    <dbReference type="NCBI Taxonomy" id="6945"/>
    <lineage>
        <taxon>Eukaryota</taxon>
        <taxon>Metazoa</taxon>
        <taxon>Ecdysozoa</taxon>
        <taxon>Arthropoda</taxon>
        <taxon>Chelicerata</taxon>
        <taxon>Arachnida</taxon>
        <taxon>Acari</taxon>
        <taxon>Parasitiformes</taxon>
        <taxon>Ixodida</taxon>
        <taxon>Ixodoidea</taxon>
        <taxon>Ixodidae</taxon>
        <taxon>Ixodinae</taxon>
        <taxon>Ixodes</taxon>
    </lineage>
</organism>
<dbReference type="AlphaFoldDB" id="B7PBK0"/>